<accession>A0A918PF80</accession>
<dbReference type="AlphaFoldDB" id="A0A918PF80"/>
<name>A0A918PF80_9ACTN</name>
<protein>
    <submittedName>
        <fullName evidence="2">Uncharacterized protein</fullName>
    </submittedName>
</protein>
<comment type="caution">
    <text evidence="2">The sequence shown here is derived from an EMBL/GenBank/DDBJ whole genome shotgun (WGS) entry which is preliminary data.</text>
</comment>
<feature type="region of interest" description="Disordered" evidence="1">
    <location>
        <begin position="51"/>
        <end position="74"/>
    </location>
</feature>
<organism evidence="2 3">
    <name type="scientific">Streptomyces poonensis</name>
    <dbReference type="NCBI Taxonomy" id="68255"/>
    <lineage>
        <taxon>Bacteria</taxon>
        <taxon>Bacillati</taxon>
        <taxon>Actinomycetota</taxon>
        <taxon>Actinomycetes</taxon>
        <taxon>Kitasatosporales</taxon>
        <taxon>Streptomycetaceae</taxon>
        <taxon>Streptomyces</taxon>
    </lineage>
</organism>
<dbReference type="Proteomes" id="UP000622166">
    <property type="component" value="Unassembled WGS sequence"/>
</dbReference>
<gene>
    <name evidence="2" type="ORF">GCM10010365_24320</name>
</gene>
<dbReference type="EMBL" id="BMVW01000003">
    <property type="protein sequence ID" value="GGZ04445.1"/>
    <property type="molecule type" value="Genomic_DNA"/>
</dbReference>
<reference evidence="2" key="2">
    <citation type="submission" date="2020-09" db="EMBL/GenBank/DDBJ databases">
        <authorList>
            <person name="Sun Q."/>
            <person name="Ohkuma M."/>
        </authorList>
    </citation>
    <scope>NUCLEOTIDE SEQUENCE</scope>
    <source>
        <strain evidence="2">JCM 4815</strain>
    </source>
</reference>
<sequence length="115" mass="11745">MAGRLTLSAWSGRSRPARRARRRSSRPAGAAHRTGCPPDCGCGSLAARALGQDGPAAGPLRPGTAGAGRKRTRTGCVHADRTAFTGRISRIVGRVEAERLVGGSADGLIAGLPYG</sequence>
<evidence type="ECO:0000313" key="2">
    <source>
        <dbReference type="EMBL" id="GGZ04445.1"/>
    </source>
</evidence>
<keyword evidence="3" id="KW-1185">Reference proteome</keyword>
<proteinExistence type="predicted"/>
<feature type="region of interest" description="Disordered" evidence="1">
    <location>
        <begin position="1"/>
        <end position="38"/>
    </location>
</feature>
<evidence type="ECO:0000313" key="3">
    <source>
        <dbReference type="Proteomes" id="UP000622166"/>
    </source>
</evidence>
<evidence type="ECO:0000256" key="1">
    <source>
        <dbReference type="SAM" id="MobiDB-lite"/>
    </source>
</evidence>
<reference evidence="2" key="1">
    <citation type="journal article" date="2014" name="Int. J. Syst. Evol. Microbiol.">
        <title>Complete genome sequence of Corynebacterium casei LMG S-19264T (=DSM 44701T), isolated from a smear-ripened cheese.</title>
        <authorList>
            <consortium name="US DOE Joint Genome Institute (JGI-PGF)"/>
            <person name="Walter F."/>
            <person name="Albersmeier A."/>
            <person name="Kalinowski J."/>
            <person name="Ruckert C."/>
        </authorList>
    </citation>
    <scope>NUCLEOTIDE SEQUENCE</scope>
    <source>
        <strain evidence="2">JCM 4815</strain>
    </source>
</reference>
<feature type="compositionally biased region" description="Basic residues" evidence="1">
    <location>
        <begin position="15"/>
        <end position="25"/>
    </location>
</feature>